<feature type="binding site" evidence="10">
    <location>
        <position position="327"/>
    </location>
    <ligand>
        <name>Mg(2+)</name>
        <dbReference type="ChEBI" id="CHEBI:18420"/>
        <label>1</label>
    </ligand>
</feature>
<evidence type="ECO:0000256" key="6">
    <source>
        <dbReference type="ARBA" id="ARBA00022833"/>
    </source>
</evidence>
<comment type="cofactor">
    <cofactor evidence="10">
        <name>Mg(2+)</name>
        <dbReference type="ChEBI" id="CHEBI:18420"/>
    </cofactor>
    <cofactor evidence="10">
        <name>Mn(2+)</name>
        <dbReference type="ChEBI" id="CHEBI:29035"/>
    </cofactor>
    <text evidence="10">Probably binds two magnesium or manganese ions per subunit.</text>
</comment>
<dbReference type="SUPFAM" id="SSF56219">
    <property type="entry name" value="DNase I-like"/>
    <property type="match status" value="1"/>
</dbReference>
<feature type="site" description="Important for catalytic activity" evidence="11">
    <location>
        <position position="270"/>
    </location>
</feature>
<evidence type="ECO:0000313" key="15">
    <source>
        <dbReference type="EMBL" id="KAF8759417.1"/>
    </source>
</evidence>
<dbReference type="FunFam" id="3.60.10.10:FF:000042">
    <property type="entry name" value="DNA-(apurinic or apyrimidinic site) lyase"/>
    <property type="match status" value="1"/>
</dbReference>
<dbReference type="Pfam" id="PF03372">
    <property type="entry name" value="Exo_endo_phos"/>
    <property type="match status" value="1"/>
</dbReference>
<reference evidence="15" key="1">
    <citation type="submission" date="2020-07" db="EMBL/GenBank/DDBJ databases">
        <title>Genome sequence and genetic diversity analysis of an under-domesticated orphan crop, white fonio (Digitaria exilis).</title>
        <authorList>
            <person name="Bennetzen J.L."/>
            <person name="Chen S."/>
            <person name="Ma X."/>
            <person name="Wang X."/>
            <person name="Yssel A.E.J."/>
            <person name="Chaluvadi S.R."/>
            <person name="Johnson M."/>
            <person name="Gangashetty P."/>
            <person name="Hamidou F."/>
            <person name="Sanogo M.D."/>
            <person name="Zwaenepoel A."/>
            <person name="Wallace J."/>
            <person name="Van De Peer Y."/>
            <person name="Van Deynze A."/>
        </authorList>
    </citation>
    <scope>NUCLEOTIDE SEQUENCE</scope>
    <source>
        <tissue evidence="15">Leaves</tissue>
    </source>
</reference>
<evidence type="ECO:0000256" key="5">
    <source>
        <dbReference type="ARBA" id="ARBA00022801"/>
    </source>
</evidence>
<keyword evidence="4 12" id="KW-0863">Zinc-finger</keyword>
<feature type="binding site" evidence="10">
    <location>
        <position position="38"/>
    </location>
    <ligand>
        <name>Mg(2+)</name>
        <dbReference type="ChEBI" id="CHEBI:18420"/>
        <label>1</label>
    </ligand>
</feature>
<evidence type="ECO:0000259" key="14">
    <source>
        <dbReference type="PROSITE" id="PS51999"/>
    </source>
</evidence>
<keyword evidence="6" id="KW-0862">Zinc</keyword>
<dbReference type="GO" id="GO:0008270">
    <property type="term" value="F:zinc ion binding"/>
    <property type="evidence" value="ECO:0007669"/>
    <property type="project" value="UniProtKB-KW"/>
</dbReference>
<proteinExistence type="inferred from homology"/>
<keyword evidence="5" id="KW-0378">Hydrolase</keyword>
<dbReference type="GO" id="GO:0008081">
    <property type="term" value="F:phosphoric diester hydrolase activity"/>
    <property type="evidence" value="ECO:0007669"/>
    <property type="project" value="TreeGrafter"/>
</dbReference>
<evidence type="ECO:0000256" key="11">
    <source>
        <dbReference type="PIRSR" id="PIRSR604808-3"/>
    </source>
</evidence>
<feature type="domain" description="GRF-type" evidence="14">
    <location>
        <begin position="560"/>
        <end position="608"/>
    </location>
</feature>
<feature type="active site" description="Proton donor/acceptor" evidence="9">
    <location>
        <position position="199"/>
    </location>
</feature>
<keyword evidence="10" id="KW-0464">Manganese</keyword>
<dbReference type="AlphaFoldDB" id="A0A835FI72"/>
<evidence type="ECO:0000256" key="7">
    <source>
        <dbReference type="ARBA" id="ARBA00022842"/>
    </source>
</evidence>
<dbReference type="GO" id="GO:0005634">
    <property type="term" value="C:nucleus"/>
    <property type="evidence" value="ECO:0007669"/>
    <property type="project" value="TreeGrafter"/>
</dbReference>
<dbReference type="InterPro" id="IPR010666">
    <property type="entry name" value="Znf_GRF"/>
</dbReference>
<evidence type="ECO:0000256" key="3">
    <source>
        <dbReference type="ARBA" id="ARBA00022723"/>
    </source>
</evidence>
<dbReference type="PANTHER" id="PTHR22748">
    <property type="entry name" value="AP ENDONUCLEASE"/>
    <property type="match status" value="1"/>
</dbReference>
<dbReference type="InterPro" id="IPR036691">
    <property type="entry name" value="Endo/exonu/phosph_ase_sf"/>
</dbReference>
<evidence type="ECO:0000313" key="16">
    <source>
        <dbReference type="Proteomes" id="UP000636709"/>
    </source>
</evidence>
<evidence type="ECO:0000256" key="13">
    <source>
        <dbReference type="SAM" id="MobiDB-lite"/>
    </source>
</evidence>
<feature type="site" description="Transition state stabilizer" evidence="11">
    <location>
        <position position="201"/>
    </location>
</feature>
<evidence type="ECO:0000256" key="10">
    <source>
        <dbReference type="PIRSR" id="PIRSR604808-2"/>
    </source>
</evidence>
<dbReference type="PROSITE" id="PS51999">
    <property type="entry name" value="ZF_GRF"/>
    <property type="match status" value="1"/>
</dbReference>
<feature type="binding site" evidence="10">
    <location>
        <position position="328"/>
    </location>
    <ligand>
        <name>Mg(2+)</name>
        <dbReference type="ChEBI" id="CHEBI:18420"/>
        <label>1</label>
    </ligand>
</feature>
<dbReference type="OrthoDB" id="391817at2759"/>
<dbReference type="GO" id="GO:0008311">
    <property type="term" value="F:double-stranded DNA 3'-5' DNA exonuclease activity"/>
    <property type="evidence" value="ECO:0007669"/>
    <property type="project" value="TreeGrafter"/>
</dbReference>
<dbReference type="PROSITE" id="PS51435">
    <property type="entry name" value="AP_NUCLEASE_F1_4"/>
    <property type="match status" value="1"/>
</dbReference>
<dbReference type="GO" id="GO:0006284">
    <property type="term" value="P:base-excision repair"/>
    <property type="evidence" value="ECO:0007669"/>
    <property type="project" value="TreeGrafter"/>
</dbReference>
<feature type="binding site" evidence="10">
    <location>
        <position position="8"/>
    </location>
    <ligand>
        <name>Mg(2+)</name>
        <dbReference type="ChEBI" id="CHEBI:18420"/>
        <label>1</label>
    </ligand>
</feature>
<feature type="binding site" evidence="10">
    <location>
        <position position="201"/>
    </location>
    <ligand>
        <name>Mg(2+)</name>
        <dbReference type="ChEBI" id="CHEBI:18420"/>
        <label>1</label>
    </ligand>
</feature>
<dbReference type="PANTHER" id="PTHR22748:SF4">
    <property type="entry name" value="DNA-(APURINIC OR APYRIMIDINIC SITE) ENDONUCLEASE 2"/>
    <property type="match status" value="1"/>
</dbReference>
<dbReference type="InterPro" id="IPR005135">
    <property type="entry name" value="Endo/exonuclease/phosphatase"/>
</dbReference>
<gene>
    <name evidence="15" type="ORF">HU200_010464</name>
</gene>
<dbReference type="Proteomes" id="UP000636709">
    <property type="component" value="Unassembled WGS sequence"/>
</dbReference>
<evidence type="ECO:0000256" key="4">
    <source>
        <dbReference type="ARBA" id="ARBA00022771"/>
    </source>
</evidence>
<dbReference type="EMBL" id="JACEFO010000718">
    <property type="protein sequence ID" value="KAF8759417.1"/>
    <property type="molecule type" value="Genomic_DNA"/>
</dbReference>
<feature type="site" description="Interaction with DNA substrate" evidence="11">
    <location>
        <position position="328"/>
    </location>
</feature>
<keyword evidence="3 10" id="KW-0479">Metal-binding</keyword>
<dbReference type="Pfam" id="PF06839">
    <property type="entry name" value="Zn_ribbon_GRF"/>
    <property type="match status" value="1"/>
</dbReference>
<feature type="binding site" evidence="10">
    <location>
        <position position="199"/>
    </location>
    <ligand>
        <name>Mg(2+)</name>
        <dbReference type="ChEBI" id="CHEBI:18420"/>
        <label>1</label>
    </ligand>
</feature>
<dbReference type="GO" id="GO:0003906">
    <property type="term" value="F:DNA-(apurinic or apyrimidinic site) endonuclease activity"/>
    <property type="evidence" value="ECO:0007669"/>
    <property type="project" value="TreeGrafter"/>
</dbReference>
<evidence type="ECO:0000256" key="12">
    <source>
        <dbReference type="PROSITE-ProRule" id="PRU01343"/>
    </source>
</evidence>
<comment type="similarity">
    <text evidence="1">Belongs to the DNA repair enzymes AP/ExoA family.</text>
</comment>
<evidence type="ECO:0000256" key="2">
    <source>
        <dbReference type="ARBA" id="ARBA00013541"/>
    </source>
</evidence>
<keyword evidence="16" id="KW-1185">Reference proteome</keyword>
<dbReference type="InterPro" id="IPR004808">
    <property type="entry name" value="AP_endonuc_1"/>
</dbReference>
<comment type="caution">
    <text evidence="15">The sequence shown here is derived from an EMBL/GenBank/DDBJ whole genome shotgun (WGS) entry which is preliminary data.</text>
</comment>
<dbReference type="Gene3D" id="3.60.10.10">
    <property type="entry name" value="Endonuclease/exonuclease/phosphatase"/>
    <property type="match status" value="1"/>
</dbReference>
<feature type="active site" description="Proton acceptor" evidence="9">
    <location>
        <position position="328"/>
    </location>
</feature>
<keyword evidence="8" id="KW-0539">Nucleus</keyword>
<feature type="active site" evidence="9">
    <location>
        <position position="158"/>
    </location>
</feature>
<accession>A0A835FI72</accession>
<sequence>MVKIVTYNVNGLRPRVAQHGSLRRLLDALDADIICFQETKLSRQDLSADVIMAEGYEAFVSCNRSTKGRGAYSGVATFCRVSSAFSSQEVALPVAAEEGFTGLQDYAKNSEIVGDFIIATPAEEEGLGEITREDLLRVDNEGRCIITDHGHFVLFNIYGPAVEENDKERVRFKLLFYKILQKRWEHLLALGKRVFVVGDLNIAPSSIDRCDAPPGFEKQMFREWLRSMLRENGGPFFDAFRSKHPERTGAYTCFNQTIGAEEYNYGSRIDHILISGACLHHCDFAEDHSIFCCNVEECEIMNHFKRGNSENLSKWKGGRSSKLEGSDHIPVYILLKEIPEVPVHNIPPLAARYLPEIRGRQQSIVSFFNKGKTSELQDAGNLALYKDTVNDSCCCDDLENKTTAKEGLVAGITEFAKGGNLSSLMCKGTNLDQWKNEGLAGIARGSQKTSPSGTKFVPNKKIKRNSSSQPTIKSFFQQPGSKAVNVSTTTFVTPVKTLQYMNDTCVSNSLQENMQGTTSASEDQDNTNVSSCSLSEDKCNAAALEWQRIQQKMKMTLPHCKGHREPCIPRSVKKGPNIGRLFYVCARAQGPASNPEANCGHFQWAPVKSKEKRS</sequence>
<name>A0A835FI72_9POAL</name>
<keyword evidence="7 10" id="KW-0460">Magnesium</keyword>
<evidence type="ECO:0000256" key="8">
    <source>
        <dbReference type="ARBA" id="ARBA00023242"/>
    </source>
</evidence>
<evidence type="ECO:0000256" key="9">
    <source>
        <dbReference type="PIRSR" id="PIRSR604808-1"/>
    </source>
</evidence>
<feature type="region of interest" description="Disordered" evidence="13">
    <location>
        <begin position="443"/>
        <end position="469"/>
    </location>
</feature>
<organism evidence="15 16">
    <name type="scientific">Digitaria exilis</name>
    <dbReference type="NCBI Taxonomy" id="1010633"/>
    <lineage>
        <taxon>Eukaryota</taxon>
        <taxon>Viridiplantae</taxon>
        <taxon>Streptophyta</taxon>
        <taxon>Embryophyta</taxon>
        <taxon>Tracheophyta</taxon>
        <taxon>Spermatophyta</taxon>
        <taxon>Magnoliopsida</taxon>
        <taxon>Liliopsida</taxon>
        <taxon>Poales</taxon>
        <taxon>Poaceae</taxon>
        <taxon>PACMAD clade</taxon>
        <taxon>Panicoideae</taxon>
        <taxon>Panicodae</taxon>
        <taxon>Paniceae</taxon>
        <taxon>Anthephorinae</taxon>
        <taxon>Digitaria</taxon>
    </lineage>
</organism>
<protein>
    <recommendedName>
        <fullName evidence="2">DNA-(apurinic or apyrimidinic site) endonuclease 2</fullName>
    </recommendedName>
</protein>
<evidence type="ECO:0000256" key="1">
    <source>
        <dbReference type="ARBA" id="ARBA00007092"/>
    </source>
</evidence>